<protein>
    <recommendedName>
        <fullName evidence="4">TadE-like protein</fullName>
    </recommendedName>
</protein>
<name>A0A1C4YKK9_9ACTN</name>
<dbReference type="EMBL" id="FMCV01000011">
    <property type="protein sequence ID" value="SCF21259.1"/>
    <property type="molecule type" value="Genomic_DNA"/>
</dbReference>
<dbReference type="AlphaFoldDB" id="A0A1C4YKK9"/>
<evidence type="ECO:0008006" key="4">
    <source>
        <dbReference type="Google" id="ProtNLM"/>
    </source>
</evidence>
<feature type="region of interest" description="Disordered" evidence="1">
    <location>
        <begin position="1"/>
        <end position="29"/>
    </location>
</feature>
<dbReference type="InterPro" id="IPR049790">
    <property type="entry name" value="Rv3655c/TadE"/>
</dbReference>
<evidence type="ECO:0000313" key="2">
    <source>
        <dbReference type="EMBL" id="SCF21259.1"/>
    </source>
</evidence>
<gene>
    <name evidence="2" type="ORF">GA0070215_111154</name>
</gene>
<dbReference type="Proteomes" id="UP000198551">
    <property type="component" value="Unassembled WGS sequence"/>
</dbReference>
<sequence length="162" mass="16204">MIGRRRAGRDGRLRHAPAGPLAAGPGPSRVAVGARAGAVRRRWRSRVACERGSFTAELAAGLPALMLLLVAGLTAVDAVGARVACVDAAREAALAAARGEPGTVAGARYAPEGAEVSVTVVGDRVTATVRAPVRTLGARLPRLVVSGQAVAAVEPGAPGPVP</sequence>
<accession>A0A1C4YKK9</accession>
<keyword evidence="3" id="KW-1185">Reference proteome</keyword>
<proteinExistence type="predicted"/>
<dbReference type="NCBIfam" id="NF041390">
    <property type="entry name" value="TadE_Rv3655c"/>
    <property type="match status" value="1"/>
</dbReference>
<organism evidence="2 3">
    <name type="scientific">Micromonospora marina</name>
    <dbReference type="NCBI Taxonomy" id="307120"/>
    <lineage>
        <taxon>Bacteria</taxon>
        <taxon>Bacillati</taxon>
        <taxon>Actinomycetota</taxon>
        <taxon>Actinomycetes</taxon>
        <taxon>Micromonosporales</taxon>
        <taxon>Micromonosporaceae</taxon>
        <taxon>Micromonospora</taxon>
    </lineage>
</organism>
<reference evidence="3" key="1">
    <citation type="submission" date="2016-06" db="EMBL/GenBank/DDBJ databases">
        <authorList>
            <person name="Varghese N."/>
        </authorList>
    </citation>
    <scope>NUCLEOTIDE SEQUENCE [LARGE SCALE GENOMIC DNA]</scope>
    <source>
        <strain evidence="3">DSM 45555</strain>
    </source>
</reference>
<evidence type="ECO:0000256" key="1">
    <source>
        <dbReference type="SAM" id="MobiDB-lite"/>
    </source>
</evidence>
<evidence type="ECO:0000313" key="3">
    <source>
        <dbReference type="Proteomes" id="UP000198551"/>
    </source>
</evidence>
<feature type="compositionally biased region" description="Low complexity" evidence="1">
    <location>
        <begin position="16"/>
        <end position="29"/>
    </location>
</feature>